<accession>A0A0K8NWR3</accession>
<dbReference type="STRING" id="1547922.ISF6_4555"/>
<sequence length="161" mass="16189">MADTLRPTLPAPLLLGAGGVVAVAVLAAALAGPVGSPRPATAPATAGPAADGAEAVRARRALRVVDQPDGGVELVDAADGRVIHRIAPGEDGFARSALRGLARERLRHGLGPAAPFELAATRDGRLVLGDPLTGRRIDLASFGATNAAAFARLLGPPEPRP</sequence>
<reference evidence="2" key="1">
    <citation type="submission" date="2015-07" db="EMBL/GenBank/DDBJ databases">
        <title>Discovery of a poly(ethylene terephthalate assimilation.</title>
        <authorList>
            <person name="Yoshida S."/>
            <person name="Hiraga K."/>
            <person name="Takehana T."/>
            <person name="Taniguchi I."/>
            <person name="Yamaji H."/>
            <person name="Maeda Y."/>
            <person name="Toyohara K."/>
            <person name="Miyamoto K."/>
            <person name="Kimura Y."/>
            <person name="Oda K."/>
        </authorList>
    </citation>
    <scope>NUCLEOTIDE SEQUENCE [LARGE SCALE GENOMIC DNA]</scope>
    <source>
        <strain evidence="2">NBRC 110686 / TISTR 2288 / 201-F6</strain>
    </source>
</reference>
<dbReference type="EMBL" id="BBYR01000007">
    <property type="protein sequence ID" value="GAP34380.1"/>
    <property type="molecule type" value="Genomic_DNA"/>
</dbReference>
<name>A0A0K8NWR3_PISS1</name>
<dbReference type="InterPro" id="IPR017495">
    <property type="entry name" value="PuhC"/>
</dbReference>
<protein>
    <recommendedName>
        <fullName evidence="3">Photosynthetic complex assembly protein PuhC</fullName>
    </recommendedName>
</protein>
<evidence type="ECO:0000313" key="1">
    <source>
        <dbReference type="EMBL" id="GAP34380.1"/>
    </source>
</evidence>
<gene>
    <name evidence="1" type="ORF">ISF6_4555</name>
</gene>
<dbReference type="RefSeq" id="WP_054018514.1">
    <property type="nucleotide sequence ID" value="NZ_BBYR01000007.1"/>
</dbReference>
<proteinExistence type="predicted"/>
<dbReference type="OrthoDB" id="8563737at2"/>
<keyword evidence="2" id="KW-1185">Reference proteome</keyword>
<reference evidence="1 2" key="2">
    <citation type="journal article" date="2016" name="Science">
        <title>A bacterium that degrades and assimilates poly(ethylene terephthalate).</title>
        <authorList>
            <person name="Yoshida S."/>
            <person name="Hiraga K."/>
            <person name="Takehana T."/>
            <person name="Taniguchi I."/>
            <person name="Yamaji H."/>
            <person name="Maeda Y."/>
            <person name="Toyohara K."/>
            <person name="Miyamoto K."/>
            <person name="Kimura Y."/>
            <person name="Oda K."/>
        </authorList>
    </citation>
    <scope>NUCLEOTIDE SEQUENCE [LARGE SCALE GENOMIC DNA]</scope>
    <source>
        <strain evidence="2">NBRC 110686 / TISTR 2288 / 201-F6</strain>
    </source>
</reference>
<organism evidence="1 2">
    <name type="scientific">Piscinibacter sakaiensis</name>
    <name type="common">Ideonella sakaiensis</name>
    <dbReference type="NCBI Taxonomy" id="1547922"/>
    <lineage>
        <taxon>Bacteria</taxon>
        <taxon>Pseudomonadati</taxon>
        <taxon>Pseudomonadota</taxon>
        <taxon>Betaproteobacteria</taxon>
        <taxon>Burkholderiales</taxon>
        <taxon>Sphaerotilaceae</taxon>
        <taxon>Piscinibacter</taxon>
    </lineage>
</organism>
<comment type="caution">
    <text evidence="1">The sequence shown here is derived from an EMBL/GenBank/DDBJ whole genome shotgun (WGS) entry which is preliminary data.</text>
</comment>
<dbReference type="Proteomes" id="UP000037660">
    <property type="component" value="Unassembled WGS sequence"/>
</dbReference>
<evidence type="ECO:0000313" key="2">
    <source>
        <dbReference type="Proteomes" id="UP000037660"/>
    </source>
</evidence>
<dbReference type="NCBIfam" id="TIGR03054">
    <property type="entry name" value="photo_alph_chp1"/>
    <property type="match status" value="1"/>
</dbReference>
<dbReference type="AlphaFoldDB" id="A0A0K8NWR3"/>
<evidence type="ECO:0008006" key="3">
    <source>
        <dbReference type="Google" id="ProtNLM"/>
    </source>
</evidence>